<keyword evidence="4" id="KW-0645">Protease</keyword>
<dbReference type="Pfam" id="PF01088">
    <property type="entry name" value="Peptidase_C12"/>
    <property type="match status" value="1"/>
</dbReference>
<evidence type="ECO:0000256" key="8">
    <source>
        <dbReference type="PROSITE-ProRule" id="PRU01393"/>
    </source>
</evidence>
<dbReference type="InterPro" id="IPR036959">
    <property type="entry name" value="Peptidase_C12_UCH_sf"/>
</dbReference>
<organism evidence="10 11">
    <name type="scientific">Cylindrodendrum hubeiense</name>
    <dbReference type="NCBI Taxonomy" id="595255"/>
    <lineage>
        <taxon>Eukaryota</taxon>
        <taxon>Fungi</taxon>
        <taxon>Dikarya</taxon>
        <taxon>Ascomycota</taxon>
        <taxon>Pezizomycotina</taxon>
        <taxon>Sordariomycetes</taxon>
        <taxon>Hypocreomycetidae</taxon>
        <taxon>Hypocreales</taxon>
        <taxon>Nectriaceae</taxon>
        <taxon>Cylindrodendrum</taxon>
    </lineage>
</organism>
<reference evidence="10" key="1">
    <citation type="submission" date="2020-03" db="EMBL/GenBank/DDBJ databases">
        <title>Draft Genome Sequence of Cylindrodendrum hubeiense.</title>
        <authorList>
            <person name="Buettner E."/>
            <person name="Kellner H."/>
        </authorList>
    </citation>
    <scope>NUCLEOTIDE SEQUENCE</scope>
    <source>
        <strain evidence="10">IHI 201604</strain>
    </source>
</reference>
<dbReference type="PROSITE" id="PS52048">
    <property type="entry name" value="UCH_DOMAIN"/>
    <property type="match status" value="1"/>
</dbReference>
<keyword evidence="11" id="KW-1185">Reference proteome</keyword>
<keyword evidence="6" id="KW-0378">Hydrolase</keyword>
<evidence type="ECO:0000256" key="7">
    <source>
        <dbReference type="ARBA" id="ARBA00022807"/>
    </source>
</evidence>
<dbReference type="InterPro" id="IPR001578">
    <property type="entry name" value="Peptidase_C12_UCH"/>
</dbReference>
<evidence type="ECO:0000256" key="2">
    <source>
        <dbReference type="ARBA" id="ARBA00009326"/>
    </source>
</evidence>
<dbReference type="Gene3D" id="3.40.532.10">
    <property type="entry name" value="Peptidase C12, ubiquitin carboxyl-terminal hydrolase"/>
    <property type="match status" value="1"/>
</dbReference>
<protein>
    <recommendedName>
        <fullName evidence="3">ubiquitinyl hydrolase 1</fullName>
        <ecNumber evidence="3">3.4.19.12</ecNumber>
    </recommendedName>
</protein>
<dbReference type="GO" id="GO:0005737">
    <property type="term" value="C:cytoplasm"/>
    <property type="evidence" value="ECO:0007669"/>
    <property type="project" value="TreeGrafter"/>
</dbReference>
<sequence length="108" mass="12017">MPPEGRTRQLETSHQLEDIYNQAARGGSTSVPDDPETEADYHFICFAVSHGHIYELDGDRQGPIGRGQVEDDIHGVLCRTGLRVITEHIESGNDQHPFFSLMALVDQS</sequence>
<comment type="caution">
    <text evidence="10">The sequence shown here is derived from an EMBL/GenBank/DDBJ whole genome shotgun (WGS) entry which is preliminary data.</text>
</comment>
<accession>A0A9P5HBG5</accession>
<evidence type="ECO:0000256" key="1">
    <source>
        <dbReference type="ARBA" id="ARBA00000707"/>
    </source>
</evidence>
<comment type="caution">
    <text evidence="8">Lacks conserved residue(s) required for the propagation of feature annotation.</text>
</comment>
<dbReference type="EC" id="3.4.19.12" evidence="3"/>
<dbReference type="GO" id="GO:0004843">
    <property type="term" value="F:cysteine-type deubiquitinase activity"/>
    <property type="evidence" value="ECO:0007669"/>
    <property type="project" value="UniProtKB-EC"/>
</dbReference>
<dbReference type="EMBL" id="JAANBB010000036">
    <property type="protein sequence ID" value="KAF7554144.1"/>
    <property type="molecule type" value="Genomic_DNA"/>
</dbReference>
<name>A0A9P5HBG5_9HYPO</name>
<dbReference type="GO" id="GO:0006511">
    <property type="term" value="P:ubiquitin-dependent protein catabolic process"/>
    <property type="evidence" value="ECO:0007669"/>
    <property type="project" value="InterPro"/>
</dbReference>
<proteinExistence type="inferred from homology"/>
<evidence type="ECO:0000313" key="11">
    <source>
        <dbReference type="Proteomes" id="UP000722485"/>
    </source>
</evidence>
<evidence type="ECO:0000256" key="6">
    <source>
        <dbReference type="ARBA" id="ARBA00022801"/>
    </source>
</evidence>
<evidence type="ECO:0000313" key="10">
    <source>
        <dbReference type="EMBL" id="KAF7554144.1"/>
    </source>
</evidence>
<keyword evidence="7" id="KW-0788">Thiol protease</keyword>
<comment type="catalytic activity">
    <reaction evidence="1">
        <text>Thiol-dependent hydrolysis of ester, thioester, amide, peptide and isopeptide bonds formed by the C-terminal Gly of ubiquitin (a 76-residue protein attached to proteins as an intracellular targeting signal).</text>
        <dbReference type="EC" id="3.4.19.12"/>
    </reaction>
</comment>
<evidence type="ECO:0000259" key="9">
    <source>
        <dbReference type="PROSITE" id="PS52048"/>
    </source>
</evidence>
<dbReference type="AlphaFoldDB" id="A0A9P5HBG5"/>
<gene>
    <name evidence="10" type="ORF">G7Z17_g3100</name>
</gene>
<keyword evidence="5" id="KW-0833">Ubl conjugation pathway</keyword>
<dbReference type="PANTHER" id="PTHR10589:SF17">
    <property type="entry name" value="UBIQUITIN CARBOXYL-TERMINAL HYDROLASE"/>
    <property type="match status" value="1"/>
</dbReference>
<dbReference type="OrthoDB" id="427186at2759"/>
<dbReference type="GO" id="GO:0016579">
    <property type="term" value="P:protein deubiquitination"/>
    <property type="evidence" value="ECO:0007669"/>
    <property type="project" value="TreeGrafter"/>
</dbReference>
<dbReference type="PANTHER" id="PTHR10589">
    <property type="entry name" value="UBIQUITIN CARBOXYL-TERMINAL HYDROLASE"/>
    <property type="match status" value="1"/>
</dbReference>
<evidence type="ECO:0000256" key="4">
    <source>
        <dbReference type="ARBA" id="ARBA00022670"/>
    </source>
</evidence>
<feature type="domain" description="UCH catalytic" evidence="9">
    <location>
        <begin position="1"/>
        <end position="106"/>
    </location>
</feature>
<evidence type="ECO:0000256" key="3">
    <source>
        <dbReference type="ARBA" id="ARBA00012759"/>
    </source>
</evidence>
<dbReference type="InterPro" id="IPR038765">
    <property type="entry name" value="Papain-like_cys_pep_sf"/>
</dbReference>
<dbReference type="Proteomes" id="UP000722485">
    <property type="component" value="Unassembled WGS sequence"/>
</dbReference>
<comment type="similarity">
    <text evidence="2 8">Belongs to the peptidase C12 family.</text>
</comment>
<evidence type="ECO:0000256" key="5">
    <source>
        <dbReference type="ARBA" id="ARBA00022786"/>
    </source>
</evidence>
<dbReference type="SUPFAM" id="SSF54001">
    <property type="entry name" value="Cysteine proteinases"/>
    <property type="match status" value="1"/>
</dbReference>